<dbReference type="Pfam" id="PF00100">
    <property type="entry name" value="Zona_pellucida"/>
    <property type="match status" value="1"/>
</dbReference>
<reference evidence="5" key="1">
    <citation type="submission" date="2025-08" db="UniProtKB">
        <authorList>
            <consortium name="RefSeq"/>
        </authorList>
    </citation>
    <scope>IDENTIFICATION</scope>
    <source>
        <tissue evidence="5">Blood</tissue>
    </source>
</reference>
<evidence type="ECO:0000259" key="3">
    <source>
        <dbReference type="PROSITE" id="PS51034"/>
    </source>
</evidence>
<feature type="chain" id="PRO_5046963503" evidence="2">
    <location>
        <begin position="20"/>
        <end position="360"/>
    </location>
</feature>
<name>A0ABM4FEQ9_9AVES</name>
<organism evidence="4 5">
    <name type="scientific">Apteryx mantelli</name>
    <name type="common">North Island brown kiwi</name>
    <dbReference type="NCBI Taxonomy" id="2696672"/>
    <lineage>
        <taxon>Eukaryota</taxon>
        <taxon>Metazoa</taxon>
        <taxon>Chordata</taxon>
        <taxon>Craniata</taxon>
        <taxon>Vertebrata</taxon>
        <taxon>Euteleostomi</taxon>
        <taxon>Archelosauria</taxon>
        <taxon>Archosauria</taxon>
        <taxon>Dinosauria</taxon>
        <taxon>Saurischia</taxon>
        <taxon>Theropoda</taxon>
        <taxon>Coelurosauria</taxon>
        <taxon>Aves</taxon>
        <taxon>Palaeognathae</taxon>
        <taxon>Apterygiformes</taxon>
        <taxon>Apterygidae</taxon>
        <taxon>Apteryx</taxon>
    </lineage>
</organism>
<evidence type="ECO:0000313" key="4">
    <source>
        <dbReference type="Proteomes" id="UP001652627"/>
    </source>
</evidence>
<evidence type="ECO:0000256" key="2">
    <source>
        <dbReference type="SAM" id="SignalP"/>
    </source>
</evidence>
<dbReference type="SMART" id="SM00241">
    <property type="entry name" value="ZP"/>
    <property type="match status" value="1"/>
</dbReference>
<dbReference type="Proteomes" id="UP001652627">
    <property type="component" value="Chromosome 17"/>
</dbReference>
<feature type="signal peptide" evidence="2">
    <location>
        <begin position="1"/>
        <end position="19"/>
    </location>
</feature>
<gene>
    <name evidence="5" type="primary">LOC136993578</name>
</gene>
<dbReference type="PANTHER" id="PTHR11576:SF3">
    <property type="entry name" value="SI:CH211-14A17.6-RELATED"/>
    <property type="match status" value="1"/>
</dbReference>
<proteinExistence type="predicted"/>
<dbReference type="InterPro" id="IPR042235">
    <property type="entry name" value="ZP-C_dom"/>
</dbReference>
<keyword evidence="2" id="KW-0732">Signal</keyword>
<feature type="domain" description="ZP" evidence="3">
    <location>
        <begin position="31"/>
        <end position="289"/>
    </location>
</feature>
<dbReference type="PROSITE" id="PS51034">
    <property type="entry name" value="ZP_2"/>
    <property type="match status" value="1"/>
</dbReference>
<protein>
    <submittedName>
        <fullName evidence="5">Zona pellucida sperm-binding protein 3-like</fullName>
    </submittedName>
</protein>
<keyword evidence="1" id="KW-1015">Disulfide bond</keyword>
<dbReference type="Gene3D" id="2.60.40.4100">
    <property type="entry name" value="Zona pellucida, ZP-C domain"/>
    <property type="match status" value="1"/>
</dbReference>
<evidence type="ECO:0000256" key="1">
    <source>
        <dbReference type="ARBA" id="ARBA00023157"/>
    </source>
</evidence>
<dbReference type="GeneID" id="136993578"/>
<dbReference type="InterPro" id="IPR001507">
    <property type="entry name" value="ZP_dom"/>
</dbReference>
<accession>A0ABM4FEQ9</accession>
<dbReference type="InterPro" id="IPR055355">
    <property type="entry name" value="ZP-C"/>
</dbReference>
<keyword evidence="4" id="KW-1185">Reference proteome</keyword>
<evidence type="ECO:0000313" key="5">
    <source>
        <dbReference type="RefSeq" id="XP_067163421.1"/>
    </source>
</evidence>
<dbReference type="PANTHER" id="PTHR11576">
    <property type="entry name" value="ZONA PELLUCIDA SPERM-BINDING PROTEIN 3"/>
    <property type="match status" value="1"/>
</dbReference>
<sequence length="360" mass="39323">MGLWRGSLVVVAAWGVLLAAQRAPPGLVSYGCNGASIHLTVRWDPEGHGLMLDLRSLHLGSCPPSAVNSQQGLLHFQYKMKDCGFSCLVSQDPSVSGDMVEHFADLRYWPPYGRDSYYSSPFVERISCTGRGGSHLSPVKAALVRGQLSASGVLLFSVALLNADVGAPSDPPVFLLGSQIQLVFAVERHFHQPLQIFVDECVATAIPELHKSQRNYTIITNHGCLVEGKVANSYYLPRATPEVLQLSLQAFEFVGAGSDIYLHCQVLVWDPELHADVTRKACSFHRDTGRWELLDEPSASSVCDCCDHHCSGTSSRARRDLHDEDPLAAWEGVLDEDWLAHAFLIGPLKVQAQLQGLAAP</sequence>
<dbReference type="RefSeq" id="XP_067163421.1">
    <property type="nucleotide sequence ID" value="XM_067307320.1"/>
</dbReference>